<sequence length="192" mass="21048">MNRNQVLPQVELSTDPSALRRIDFCAPQSHQGAGFLGIAVLPRIAEEASSIEPGDGFHWQLKTHFVDSPGSEPQQILELAVKGRIHLVCQSCLQDCGLDLAQKSRFVMVATEEEADAFPMEDDQQEPLVASQHFDLLGLIEDEILLSMPLIPKHPEGACQPHASSFGEGGESADAPEKPQNPFNILKNMKKN</sequence>
<name>A0A6M9PSS0_9BURK</name>
<dbReference type="InterPro" id="IPR003772">
    <property type="entry name" value="YceD"/>
</dbReference>
<evidence type="ECO:0000256" key="5">
    <source>
        <dbReference type="ARBA" id="ARBA00031841"/>
    </source>
</evidence>
<dbReference type="PANTHER" id="PTHR38099">
    <property type="entry name" value="LARGE RIBOSOMAL RNA SUBUNIT ACCUMULATION PROTEIN YCED"/>
    <property type="match status" value="1"/>
</dbReference>
<dbReference type="AlphaFoldDB" id="A0A6M9PSS0"/>
<reference evidence="7 8" key="1">
    <citation type="submission" date="2018-04" db="EMBL/GenBank/DDBJ databases">
        <title>Polynucleobacter sp. UK-Long2-W17 genome.</title>
        <authorList>
            <person name="Hahn M.W."/>
        </authorList>
    </citation>
    <scope>NUCLEOTIDE SEQUENCE [LARGE SCALE GENOMIC DNA]</scope>
    <source>
        <strain evidence="7 8">UK-Long2-W17</strain>
    </source>
</reference>
<dbReference type="Pfam" id="PF02620">
    <property type="entry name" value="YceD"/>
    <property type="match status" value="1"/>
</dbReference>
<evidence type="ECO:0000256" key="6">
    <source>
        <dbReference type="SAM" id="MobiDB-lite"/>
    </source>
</evidence>
<dbReference type="RefSeq" id="WP_173960739.1">
    <property type="nucleotide sequence ID" value="NZ_CBCSCC010000004.1"/>
</dbReference>
<dbReference type="InterPro" id="IPR039255">
    <property type="entry name" value="YceD_bac"/>
</dbReference>
<keyword evidence="8" id="KW-1185">Reference proteome</keyword>
<evidence type="ECO:0000256" key="1">
    <source>
        <dbReference type="ARBA" id="ARBA00002868"/>
    </source>
</evidence>
<evidence type="ECO:0000256" key="4">
    <source>
        <dbReference type="ARBA" id="ARBA00022517"/>
    </source>
</evidence>
<dbReference type="EMBL" id="CP028940">
    <property type="protein sequence ID" value="QKM60976.1"/>
    <property type="molecule type" value="Genomic_DNA"/>
</dbReference>
<comment type="function">
    <text evidence="1">Plays a role in synthesis, processing and/or stability of 23S rRNA.</text>
</comment>
<keyword evidence="4" id="KW-0690">Ribosome biogenesis</keyword>
<dbReference type="GO" id="GO:0005829">
    <property type="term" value="C:cytosol"/>
    <property type="evidence" value="ECO:0007669"/>
    <property type="project" value="TreeGrafter"/>
</dbReference>
<evidence type="ECO:0000313" key="7">
    <source>
        <dbReference type="EMBL" id="QKM60976.1"/>
    </source>
</evidence>
<dbReference type="KEGG" id="pard:DN92_08030"/>
<evidence type="ECO:0000256" key="2">
    <source>
        <dbReference type="ARBA" id="ARBA00010740"/>
    </source>
</evidence>
<gene>
    <name evidence="7" type="ORF">DN92_08030</name>
</gene>
<dbReference type="GO" id="GO:0042254">
    <property type="term" value="P:ribosome biogenesis"/>
    <property type="evidence" value="ECO:0007669"/>
    <property type="project" value="UniProtKB-KW"/>
</dbReference>
<comment type="similarity">
    <text evidence="2">Belongs to the DUF177 domain family.</text>
</comment>
<protein>
    <recommendedName>
        <fullName evidence="3">Large ribosomal RNA subunit accumulation protein YceD</fullName>
    </recommendedName>
    <alternativeName>
        <fullName evidence="5">23S rRNA accumulation protein YceD</fullName>
    </alternativeName>
</protein>
<evidence type="ECO:0000313" key="8">
    <source>
        <dbReference type="Proteomes" id="UP000501090"/>
    </source>
</evidence>
<evidence type="ECO:0000256" key="3">
    <source>
        <dbReference type="ARBA" id="ARBA00015716"/>
    </source>
</evidence>
<accession>A0A6M9PSS0</accession>
<dbReference type="Proteomes" id="UP000501090">
    <property type="component" value="Chromosome"/>
</dbReference>
<dbReference type="PANTHER" id="PTHR38099:SF1">
    <property type="entry name" value="LARGE RIBOSOMAL RNA SUBUNIT ACCUMULATION PROTEIN YCED"/>
    <property type="match status" value="1"/>
</dbReference>
<proteinExistence type="inferred from homology"/>
<organism evidence="7 8">
    <name type="scientific">Polynucleobacter arcticus</name>
    <dbReference type="NCBI Taxonomy" id="1743165"/>
    <lineage>
        <taxon>Bacteria</taxon>
        <taxon>Pseudomonadati</taxon>
        <taxon>Pseudomonadota</taxon>
        <taxon>Betaproteobacteria</taxon>
        <taxon>Burkholderiales</taxon>
        <taxon>Burkholderiaceae</taxon>
        <taxon>Polynucleobacter</taxon>
    </lineage>
</organism>
<feature type="region of interest" description="Disordered" evidence="6">
    <location>
        <begin position="156"/>
        <end position="192"/>
    </location>
</feature>